<evidence type="ECO:0000256" key="5">
    <source>
        <dbReference type="ARBA" id="ARBA00035648"/>
    </source>
</evidence>
<feature type="domain" description="Endoribonuclease YicC-like N-terminal" evidence="6">
    <location>
        <begin position="4"/>
        <end position="158"/>
    </location>
</feature>
<evidence type="ECO:0000259" key="6">
    <source>
        <dbReference type="Pfam" id="PF03755"/>
    </source>
</evidence>
<feature type="domain" description="Endoribonuclease YicC-like C-terminal" evidence="7">
    <location>
        <begin position="181"/>
        <end position="295"/>
    </location>
</feature>
<dbReference type="GO" id="GO:0016787">
    <property type="term" value="F:hydrolase activity"/>
    <property type="evidence" value="ECO:0007669"/>
    <property type="project" value="UniProtKB-KW"/>
</dbReference>
<reference evidence="9" key="1">
    <citation type="journal article" date="2019" name="Int. J. Syst. Evol. Microbiol.">
        <title>The Global Catalogue of Microorganisms (GCM) 10K type strain sequencing project: providing services to taxonomists for standard genome sequencing and annotation.</title>
        <authorList>
            <consortium name="The Broad Institute Genomics Platform"/>
            <consortium name="The Broad Institute Genome Sequencing Center for Infectious Disease"/>
            <person name="Wu L."/>
            <person name="Ma J."/>
        </authorList>
    </citation>
    <scope>NUCLEOTIDE SEQUENCE [LARGE SCALE GENOMIC DNA]</scope>
    <source>
        <strain evidence="9">CGMCC 1.16444</strain>
    </source>
</reference>
<organism evidence="8 9">
    <name type="scientific">Flaviflagellibacter deserti</name>
    <dbReference type="NCBI Taxonomy" id="2267266"/>
    <lineage>
        <taxon>Bacteria</taxon>
        <taxon>Pseudomonadati</taxon>
        <taxon>Pseudomonadota</taxon>
        <taxon>Alphaproteobacteria</taxon>
        <taxon>Hyphomicrobiales</taxon>
        <taxon>Flaviflagellibacter</taxon>
    </lineage>
</organism>
<dbReference type="EC" id="3.1.-.-" evidence="8"/>
<accession>A0ABV9Z655</accession>
<gene>
    <name evidence="8" type="ORF">ACFPFW_10110</name>
</gene>
<protein>
    <submittedName>
        <fullName evidence="8">YicC/YloC family endoribonuclease</fullName>
        <ecNumber evidence="8">3.1.-.-</ecNumber>
    </submittedName>
</protein>
<dbReference type="RefSeq" id="WP_114955730.1">
    <property type="nucleotide sequence ID" value="NZ_JBHSJF010000006.1"/>
</dbReference>
<dbReference type="NCBIfam" id="TIGR00255">
    <property type="entry name" value="YicC/YloC family endoribonuclease"/>
    <property type="match status" value="1"/>
</dbReference>
<dbReference type="InterPro" id="IPR013551">
    <property type="entry name" value="YicC-like_C"/>
</dbReference>
<comment type="cofactor">
    <cofactor evidence="1">
        <name>a divalent metal cation</name>
        <dbReference type="ChEBI" id="CHEBI:60240"/>
    </cofactor>
</comment>
<dbReference type="Proteomes" id="UP001595796">
    <property type="component" value="Unassembled WGS sequence"/>
</dbReference>
<evidence type="ECO:0000256" key="3">
    <source>
        <dbReference type="ARBA" id="ARBA00022759"/>
    </source>
</evidence>
<proteinExistence type="inferred from homology"/>
<keyword evidence="2" id="KW-0540">Nuclease</keyword>
<keyword evidence="9" id="KW-1185">Reference proteome</keyword>
<evidence type="ECO:0000259" key="7">
    <source>
        <dbReference type="Pfam" id="PF08340"/>
    </source>
</evidence>
<dbReference type="PANTHER" id="PTHR30636">
    <property type="entry name" value="UPF0701 PROTEIN YICC"/>
    <property type="match status" value="1"/>
</dbReference>
<dbReference type="InterPro" id="IPR005229">
    <property type="entry name" value="YicC/YloC-like"/>
</dbReference>
<evidence type="ECO:0000313" key="8">
    <source>
        <dbReference type="EMBL" id="MFC5068366.1"/>
    </source>
</evidence>
<comment type="similarity">
    <text evidence="5">Belongs to the YicC/YloC family.</text>
</comment>
<keyword evidence="4 8" id="KW-0378">Hydrolase</keyword>
<dbReference type="Pfam" id="PF03755">
    <property type="entry name" value="YicC-like_N"/>
    <property type="match status" value="1"/>
</dbReference>
<dbReference type="PANTHER" id="PTHR30636:SF3">
    <property type="entry name" value="UPF0701 PROTEIN YICC"/>
    <property type="match status" value="1"/>
</dbReference>
<dbReference type="Pfam" id="PF08340">
    <property type="entry name" value="YicC-like_C"/>
    <property type="match status" value="1"/>
</dbReference>
<evidence type="ECO:0000313" key="9">
    <source>
        <dbReference type="Proteomes" id="UP001595796"/>
    </source>
</evidence>
<dbReference type="EMBL" id="JBHSJF010000006">
    <property type="protein sequence ID" value="MFC5068366.1"/>
    <property type="molecule type" value="Genomic_DNA"/>
</dbReference>
<comment type="caution">
    <text evidence="8">The sequence shown here is derived from an EMBL/GenBank/DDBJ whole genome shotgun (WGS) entry which is preliminary data.</text>
</comment>
<evidence type="ECO:0000256" key="1">
    <source>
        <dbReference type="ARBA" id="ARBA00001968"/>
    </source>
</evidence>
<evidence type="ECO:0000256" key="4">
    <source>
        <dbReference type="ARBA" id="ARBA00022801"/>
    </source>
</evidence>
<keyword evidence="3" id="KW-0255">Endonuclease</keyword>
<dbReference type="InterPro" id="IPR013527">
    <property type="entry name" value="YicC-like_N"/>
</dbReference>
<name>A0ABV9Z655_9HYPH</name>
<evidence type="ECO:0000256" key="2">
    <source>
        <dbReference type="ARBA" id="ARBA00022722"/>
    </source>
</evidence>
<sequence length="295" mass="31359">MGLTSMTGFARADGSVGGLRWSWELKTVNGKGLDIRLRMPPGFDALEPAARAALGAKLQRGTCHANLSVSREGQAPVIRINDAALEQLVAALDVLKSRIDATAPSLDGLLAVRGVVEIADAEADEATKAAEGAAILAGLAQAADQLSKARRGEGEALQAVIEDRLAGIEQLTKAADQSPARQPDAIREKLAEQIKALIGSAPMLDQDRLHQEAVLLATKADIREELDRLYAHVAAARALLAEGNAVGRRLDFLAQEFGRESNTLCAKSNHVSLTAIGLELKAVIEQFREQVQNVE</sequence>